<protein>
    <recommendedName>
        <fullName evidence="10">Myb-like DNA-binding domain containing protein</fullName>
    </recommendedName>
</protein>
<dbReference type="PANTHER" id="PTHR46621:SF1">
    <property type="entry name" value="SNRNA-ACTIVATING PROTEIN COMPLEX SUBUNIT 4"/>
    <property type="match status" value="1"/>
</dbReference>
<dbReference type="InterPro" id="IPR017930">
    <property type="entry name" value="Myb_dom"/>
</dbReference>
<keyword evidence="1" id="KW-0805">Transcription regulation</keyword>
<evidence type="ECO:0000259" key="6">
    <source>
        <dbReference type="PROSITE" id="PS51294"/>
    </source>
</evidence>
<dbReference type="PROSITE" id="PS51294">
    <property type="entry name" value="HTH_MYB"/>
    <property type="match status" value="2"/>
</dbReference>
<dbReference type="PANTHER" id="PTHR46621">
    <property type="entry name" value="SNRNA-ACTIVATING PROTEIN COMPLEX SUBUNIT 4"/>
    <property type="match status" value="1"/>
</dbReference>
<dbReference type="Gene3D" id="1.10.10.60">
    <property type="entry name" value="Homeodomain-like"/>
    <property type="match status" value="2"/>
</dbReference>
<evidence type="ECO:0000313" key="8">
    <source>
        <dbReference type="EMBL" id="KAK8839646.1"/>
    </source>
</evidence>
<evidence type="ECO:0000256" key="3">
    <source>
        <dbReference type="ARBA" id="ARBA00023163"/>
    </source>
</evidence>
<gene>
    <name evidence="7" type="ORF">M9Y10_021513</name>
    <name evidence="8" type="ORF">M9Y10_032012</name>
</gene>
<evidence type="ECO:0008006" key="10">
    <source>
        <dbReference type="Google" id="ProtNLM"/>
    </source>
</evidence>
<dbReference type="EMBL" id="JAPFFF010000290">
    <property type="protein sequence ID" value="KAK8834835.1"/>
    <property type="molecule type" value="Genomic_DNA"/>
</dbReference>
<dbReference type="InterPro" id="IPR051575">
    <property type="entry name" value="Myb-like_DNA-bd"/>
</dbReference>
<feature type="domain" description="HTH myb-type" evidence="6">
    <location>
        <begin position="103"/>
        <end position="151"/>
    </location>
</feature>
<dbReference type="InterPro" id="IPR009057">
    <property type="entry name" value="Homeodomain-like_sf"/>
</dbReference>
<dbReference type="Proteomes" id="UP001470230">
    <property type="component" value="Unassembled WGS sequence"/>
</dbReference>
<dbReference type="EMBL" id="JAPFFF010000051">
    <property type="protein sequence ID" value="KAK8839646.1"/>
    <property type="molecule type" value="Genomic_DNA"/>
</dbReference>
<dbReference type="Pfam" id="PF00249">
    <property type="entry name" value="Myb_DNA-binding"/>
    <property type="match status" value="2"/>
</dbReference>
<keyword evidence="2" id="KW-0238">DNA-binding</keyword>
<evidence type="ECO:0000256" key="2">
    <source>
        <dbReference type="ARBA" id="ARBA00023125"/>
    </source>
</evidence>
<reference evidence="8 9" key="1">
    <citation type="submission" date="2024-04" db="EMBL/GenBank/DDBJ databases">
        <title>Tritrichomonas musculus Genome.</title>
        <authorList>
            <person name="Alves-Ferreira E."/>
            <person name="Grigg M."/>
            <person name="Lorenzi H."/>
            <person name="Galac M."/>
        </authorList>
    </citation>
    <scope>NUCLEOTIDE SEQUENCE [LARGE SCALE GENOMIC DNA]</scope>
    <source>
        <strain evidence="8 9">EAF2021</strain>
    </source>
</reference>
<feature type="domain" description="Myb-like" evidence="5">
    <location>
        <begin position="103"/>
        <end position="147"/>
    </location>
</feature>
<evidence type="ECO:0000313" key="7">
    <source>
        <dbReference type="EMBL" id="KAK8834835.1"/>
    </source>
</evidence>
<name>A0ABR2H1C0_9EUKA</name>
<dbReference type="PROSITE" id="PS50090">
    <property type="entry name" value="MYB_LIKE"/>
    <property type="match status" value="2"/>
</dbReference>
<evidence type="ECO:0000256" key="4">
    <source>
        <dbReference type="ARBA" id="ARBA00023242"/>
    </source>
</evidence>
<dbReference type="CDD" id="cd00167">
    <property type="entry name" value="SANT"/>
    <property type="match status" value="2"/>
</dbReference>
<proteinExistence type="predicted"/>
<dbReference type="SUPFAM" id="SSF46689">
    <property type="entry name" value="Homeodomain-like"/>
    <property type="match status" value="1"/>
</dbReference>
<evidence type="ECO:0000313" key="9">
    <source>
        <dbReference type="Proteomes" id="UP001470230"/>
    </source>
</evidence>
<sequence length="272" mass="32080">MNCHALDASTHLSSTINEKSAKMTDNALFHNTHAFPIGNDSKKQYFELPFIANNSTFKSNLLQARFIQQKRKSILKLMNIKFPRKIKKKTKTKSEENKNIGKKFSAEEDEKLKHLVEIMGEKKWDDIAKEMPGRNGRQCRDRYKNYLIQGFFNGEWTREEDEMLIKKFSEFGSQWSKITTYFNNRNANSLKNRWNYFLSKHLNDNTFSIQEILNKNDDEINNRLDINTKRLQLSKNSNFVPTFDFEDLGLEDGYDDFDDKTEYYGFPSILNS</sequence>
<dbReference type="SMART" id="SM00717">
    <property type="entry name" value="SANT"/>
    <property type="match status" value="2"/>
</dbReference>
<dbReference type="InterPro" id="IPR001005">
    <property type="entry name" value="SANT/Myb"/>
</dbReference>
<accession>A0ABR2H1C0</accession>
<keyword evidence="9" id="KW-1185">Reference proteome</keyword>
<keyword evidence="4" id="KW-0539">Nucleus</keyword>
<evidence type="ECO:0000259" key="5">
    <source>
        <dbReference type="PROSITE" id="PS50090"/>
    </source>
</evidence>
<organism evidence="8 9">
    <name type="scientific">Tritrichomonas musculus</name>
    <dbReference type="NCBI Taxonomy" id="1915356"/>
    <lineage>
        <taxon>Eukaryota</taxon>
        <taxon>Metamonada</taxon>
        <taxon>Parabasalia</taxon>
        <taxon>Tritrichomonadida</taxon>
        <taxon>Tritrichomonadidae</taxon>
        <taxon>Tritrichomonas</taxon>
    </lineage>
</organism>
<comment type="caution">
    <text evidence="8">The sequence shown here is derived from an EMBL/GenBank/DDBJ whole genome shotgun (WGS) entry which is preliminary data.</text>
</comment>
<feature type="domain" description="HTH myb-type" evidence="6">
    <location>
        <begin position="154"/>
        <end position="202"/>
    </location>
</feature>
<evidence type="ECO:0000256" key="1">
    <source>
        <dbReference type="ARBA" id="ARBA00023015"/>
    </source>
</evidence>
<keyword evidence="3" id="KW-0804">Transcription</keyword>
<feature type="domain" description="Myb-like" evidence="5">
    <location>
        <begin position="154"/>
        <end position="198"/>
    </location>
</feature>